<keyword evidence="1" id="KW-0134">Cell wall</keyword>
<dbReference type="NCBIfam" id="TIGR03788">
    <property type="entry name" value="marine_srt_targ"/>
    <property type="match status" value="1"/>
</dbReference>
<reference evidence="8" key="1">
    <citation type="submission" date="2008-01" db="EMBL/GenBank/DDBJ databases">
        <title>Complete sequence of Shewanella halifaxensis HAW-EB4.</title>
        <authorList>
            <consortium name="US DOE Joint Genome Institute"/>
            <person name="Copeland A."/>
            <person name="Lucas S."/>
            <person name="Lapidus A."/>
            <person name="Glavina del Rio T."/>
            <person name="Dalin E."/>
            <person name="Tice H."/>
            <person name="Bruce D."/>
            <person name="Goodwin L."/>
            <person name="Pitluck S."/>
            <person name="Sims D."/>
            <person name="Brettin T."/>
            <person name="Detter J.C."/>
            <person name="Han C."/>
            <person name="Kuske C.R."/>
            <person name="Schmutz J."/>
            <person name="Larimer F."/>
            <person name="Land M."/>
            <person name="Hauser L."/>
            <person name="Kyrpides N."/>
            <person name="Kim E."/>
            <person name="Zhao J.-S."/>
            <person name="Richardson P."/>
        </authorList>
    </citation>
    <scope>NUCLEOTIDE SEQUENCE [LARGE SCALE GENOMIC DNA]</scope>
    <source>
        <strain evidence="8">HAW-EB4</strain>
    </source>
</reference>
<feature type="transmembrane region" description="Helical" evidence="5">
    <location>
        <begin position="819"/>
        <end position="837"/>
    </location>
</feature>
<dbReference type="InterPro" id="IPR022440">
    <property type="entry name" value="CHP03788"/>
</dbReference>
<keyword evidence="5" id="KW-0472">Membrane</keyword>
<feature type="compositionally biased region" description="Low complexity" evidence="4">
    <location>
        <begin position="406"/>
        <end position="423"/>
    </location>
</feature>
<dbReference type="Pfam" id="PF08487">
    <property type="entry name" value="VIT"/>
    <property type="match status" value="1"/>
</dbReference>
<evidence type="ECO:0000256" key="1">
    <source>
        <dbReference type="ARBA" id="ARBA00022512"/>
    </source>
</evidence>
<dbReference type="EMBL" id="CP000931">
    <property type="protein sequence ID" value="ABZ76302.1"/>
    <property type="molecule type" value="Genomic_DNA"/>
</dbReference>
<keyword evidence="3" id="KW-0572">Peptidoglycan-anchor</keyword>
<dbReference type="InterPro" id="IPR036465">
    <property type="entry name" value="vWFA_dom_sf"/>
</dbReference>
<protein>
    <submittedName>
        <fullName evidence="8">LPXTG-motif cell wall anchor domain</fullName>
    </submittedName>
</protein>
<dbReference type="Gene3D" id="3.40.50.410">
    <property type="entry name" value="von Willebrand factor, type A domain"/>
    <property type="match status" value="1"/>
</dbReference>
<gene>
    <name evidence="8" type="ordered locus">Shal_1736</name>
</gene>
<keyword evidence="5" id="KW-1133">Transmembrane helix</keyword>
<feature type="region of interest" description="Disordered" evidence="4">
    <location>
        <begin position="547"/>
        <end position="571"/>
    </location>
</feature>
<dbReference type="AlphaFoldDB" id="B0TQ23"/>
<evidence type="ECO:0000256" key="4">
    <source>
        <dbReference type="SAM" id="MobiDB-lite"/>
    </source>
</evidence>
<dbReference type="PANTHER" id="PTHR45737:SF6">
    <property type="entry name" value="VON WILLEBRAND FACTOR A DOMAIN-CONTAINING PROTEIN 5A"/>
    <property type="match status" value="1"/>
</dbReference>
<evidence type="ECO:0000313" key="9">
    <source>
        <dbReference type="Proteomes" id="UP000001317"/>
    </source>
</evidence>
<dbReference type="Proteomes" id="UP000001317">
    <property type="component" value="Chromosome"/>
</dbReference>
<dbReference type="InterPro" id="IPR019931">
    <property type="entry name" value="LPXTG_anchor"/>
</dbReference>
<feature type="domain" description="VIT" evidence="7">
    <location>
        <begin position="92"/>
        <end position="220"/>
    </location>
</feature>
<dbReference type="PROSITE" id="PS51468">
    <property type="entry name" value="VIT"/>
    <property type="match status" value="1"/>
</dbReference>
<dbReference type="RefSeq" id="WP_012276837.1">
    <property type="nucleotide sequence ID" value="NC_010334.1"/>
</dbReference>
<dbReference type="SMART" id="SM00327">
    <property type="entry name" value="VWA"/>
    <property type="match status" value="1"/>
</dbReference>
<dbReference type="SMART" id="SM00609">
    <property type="entry name" value="VIT"/>
    <property type="match status" value="1"/>
</dbReference>
<proteinExistence type="predicted"/>
<dbReference type="Pfam" id="PF13768">
    <property type="entry name" value="VWA_3"/>
    <property type="match status" value="1"/>
</dbReference>
<dbReference type="InterPro" id="IPR013694">
    <property type="entry name" value="VIT"/>
</dbReference>
<keyword evidence="2" id="KW-0964">Secreted</keyword>
<feature type="region of interest" description="Disordered" evidence="4">
    <location>
        <begin position="393"/>
        <end position="423"/>
    </location>
</feature>
<dbReference type="PROSITE" id="PS50234">
    <property type="entry name" value="VWFA"/>
    <property type="match status" value="1"/>
</dbReference>
<dbReference type="SUPFAM" id="SSF53300">
    <property type="entry name" value="vWA-like"/>
    <property type="match status" value="1"/>
</dbReference>
<keyword evidence="9" id="KW-1185">Reference proteome</keyword>
<name>B0TQ23_SHEHH</name>
<dbReference type="NCBIfam" id="TIGR01167">
    <property type="entry name" value="LPXTG_anchor"/>
    <property type="match status" value="1"/>
</dbReference>
<dbReference type="Pfam" id="PF00746">
    <property type="entry name" value="Gram_pos_anchor"/>
    <property type="match status" value="1"/>
</dbReference>
<dbReference type="PANTHER" id="PTHR45737">
    <property type="entry name" value="VON WILLEBRAND FACTOR A DOMAIN-CONTAINING PROTEIN 5A"/>
    <property type="match status" value="1"/>
</dbReference>
<dbReference type="KEGG" id="shl:Shal_1736"/>
<evidence type="ECO:0000313" key="8">
    <source>
        <dbReference type="EMBL" id="ABZ76302.1"/>
    </source>
</evidence>
<dbReference type="OrthoDB" id="9784383at2"/>
<evidence type="ECO:0000256" key="3">
    <source>
        <dbReference type="ARBA" id="ARBA00023088"/>
    </source>
</evidence>
<sequence length="850" mass="93440">MAAYLLERGLANGLERIANLSHRQGGSYFGALMAKKVPIVTVMLSLLNLSVTRLSVLSLSVLSLSLLSLLVPQSAMASSSTVPISMAEMKQAGLIFESEQGELTIALPMKTDVSMHVSGWVNRVSVRHEFKNMSSEWVNGQYLFPLPNEAAVDQLKLHIGARVIEGQIQPKAKAKAIYEQAKVEGKKASLLEQKRANIFSAQVANLAPNEMLIVELTYQETLDYKDGAFSLRFPMVIAPRYAPRQEADSYNKLNKPQALSQQIINGTKLNYKQSNELIDINKSVYAHSAVVKAEDEALESEALESRERQNRVSMTVTFDAAMPIENIVSPYHGISINMVENAAAQVSLDNYAVANRDFVLTWQPVQGSEPTAAVFSQQGKTHAELASQVTAGDTSFNQGGAKSKLSPQSQPEPQSQLQVQDSKQQTLSKKALEKYALVMLMPPQGSDDESSSIARELVLVIDTSGSMSGDAIIQAKSALKYALAGLRPQDSFNVLQFNSTVERWSRHVMPATAINLGRAQNYINGLQADGGTEMSLALDAALTKLDNDRGHNSKPVHDDDRYQSSNETLEQSAATPLRQVLFITDGAVANESRLFEQIKNQLGESRLFTIGIGSAPNAHFMQRAAEVGRGTYTYIGKLDEVNQKVVSLLEKIEKPQVTDVELHFSDGSVPDYWPVRIPDLYAHEPVLVALRIPSYVSDDLLIQGQLAGQFWQRRLPLNSAAQVNDLEQAKGLDLIWARKQIAALELSKQTANKERIEKQITAIAMKFHIMSAYTSLVAVDVTPVKPTSIAAKEARVIQHLPSGWQRLSQTLPQTGTNSFVFMIFGTTLLLLAALYRLSFRRTDISEPSCG</sequence>
<dbReference type="HOGENOM" id="CLU_011139_1_1_6"/>
<evidence type="ECO:0000259" key="6">
    <source>
        <dbReference type="PROSITE" id="PS50234"/>
    </source>
</evidence>
<keyword evidence="5" id="KW-0812">Transmembrane</keyword>
<evidence type="ECO:0000259" key="7">
    <source>
        <dbReference type="PROSITE" id="PS51468"/>
    </source>
</evidence>
<dbReference type="STRING" id="458817.Shal_1736"/>
<organism evidence="8 9">
    <name type="scientific">Shewanella halifaxensis (strain HAW-EB4)</name>
    <dbReference type="NCBI Taxonomy" id="458817"/>
    <lineage>
        <taxon>Bacteria</taxon>
        <taxon>Pseudomonadati</taxon>
        <taxon>Pseudomonadota</taxon>
        <taxon>Gammaproteobacteria</taxon>
        <taxon>Alteromonadales</taxon>
        <taxon>Shewanellaceae</taxon>
        <taxon>Shewanella</taxon>
    </lineage>
</organism>
<evidence type="ECO:0000256" key="5">
    <source>
        <dbReference type="SAM" id="Phobius"/>
    </source>
</evidence>
<accession>B0TQ23</accession>
<dbReference type="InterPro" id="IPR002035">
    <property type="entry name" value="VWF_A"/>
</dbReference>
<feature type="domain" description="VWFA" evidence="6">
    <location>
        <begin position="456"/>
        <end position="652"/>
    </location>
</feature>
<dbReference type="eggNOG" id="COG2304">
    <property type="taxonomic scope" value="Bacteria"/>
</dbReference>
<feature type="compositionally biased region" description="Basic and acidic residues" evidence="4">
    <location>
        <begin position="547"/>
        <end position="562"/>
    </location>
</feature>
<evidence type="ECO:0000256" key="2">
    <source>
        <dbReference type="ARBA" id="ARBA00022525"/>
    </source>
</evidence>